<sequence>MCLSVYIGSNNPLTEPSDLCSGGLGLEAASWTPAPLKEYTHVYYLGARRGSGPLECTCLLAEYIDWEQDPPQTISDPLSDIADCPFVQLRRYVEAALVGQSHMEMVCDDAGGAEHSAPSEDYDSMVLTPSLIRAKSFLFADGVSTFAMRKFTVIHDSAPATE</sequence>
<keyword evidence="2" id="KW-1185">Reference proteome</keyword>
<dbReference type="AlphaFoldDB" id="A0A1H6AK25"/>
<evidence type="ECO:0000313" key="1">
    <source>
        <dbReference type="EMBL" id="SEG49058.1"/>
    </source>
</evidence>
<dbReference type="EMBL" id="FNUZ01000005">
    <property type="protein sequence ID" value="SEG49058.1"/>
    <property type="molecule type" value="Genomic_DNA"/>
</dbReference>
<organism evidence="1 2">
    <name type="scientific">Thalassococcus halodurans</name>
    <dbReference type="NCBI Taxonomy" id="373675"/>
    <lineage>
        <taxon>Bacteria</taxon>
        <taxon>Pseudomonadati</taxon>
        <taxon>Pseudomonadota</taxon>
        <taxon>Alphaproteobacteria</taxon>
        <taxon>Rhodobacterales</taxon>
        <taxon>Roseobacteraceae</taxon>
        <taxon>Thalassococcus</taxon>
    </lineage>
</organism>
<name>A0A1H6AK25_9RHOB</name>
<evidence type="ECO:0000313" key="2">
    <source>
        <dbReference type="Proteomes" id="UP000236752"/>
    </source>
</evidence>
<gene>
    <name evidence="1" type="ORF">SAMN04488045_3002</name>
</gene>
<protein>
    <submittedName>
        <fullName evidence="1">Uncharacterized protein</fullName>
    </submittedName>
</protein>
<accession>A0A1H6AK25</accession>
<proteinExistence type="predicted"/>
<reference evidence="1 2" key="1">
    <citation type="submission" date="2016-10" db="EMBL/GenBank/DDBJ databases">
        <authorList>
            <person name="de Groot N.N."/>
        </authorList>
    </citation>
    <scope>NUCLEOTIDE SEQUENCE [LARGE SCALE GENOMIC DNA]</scope>
    <source>
        <strain evidence="1 2">DSM 26915</strain>
    </source>
</reference>
<dbReference type="Proteomes" id="UP000236752">
    <property type="component" value="Unassembled WGS sequence"/>
</dbReference>